<reference evidence="3" key="1">
    <citation type="submission" date="2021-06" db="EMBL/GenBank/DDBJ databases">
        <authorList>
            <person name="Huq M.A."/>
        </authorList>
    </citation>
    <scope>NUCLEOTIDE SEQUENCE</scope>
    <source>
        <strain evidence="3">MAH-26</strain>
    </source>
</reference>
<dbReference type="PANTHER" id="PTHR46182:SF2">
    <property type="entry name" value="FI19480P1"/>
    <property type="match status" value="1"/>
</dbReference>
<comment type="caution">
    <text evidence="3">The sequence shown here is derived from an EMBL/GenBank/DDBJ whole genome shotgun (WGS) entry which is preliminary data.</text>
</comment>
<organism evidence="3 4">
    <name type="scientific">Pinibacter aurantiacus</name>
    <dbReference type="NCBI Taxonomy" id="2851599"/>
    <lineage>
        <taxon>Bacteria</taxon>
        <taxon>Pseudomonadati</taxon>
        <taxon>Bacteroidota</taxon>
        <taxon>Chitinophagia</taxon>
        <taxon>Chitinophagales</taxon>
        <taxon>Chitinophagaceae</taxon>
        <taxon>Pinibacter</taxon>
    </lineage>
</organism>
<name>A0A9E2W290_9BACT</name>
<dbReference type="AlphaFoldDB" id="A0A9E2W290"/>
<keyword evidence="4" id="KW-1185">Reference proteome</keyword>
<evidence type="ECO:0000259" key="2">
    <source>
        <dbReference type="SMART" id="SM00089"/>
    </source>
</evidence>
<gene>
    <name evidence="3" type="ORF">KTO63_07890</name>
</gene>
<feature type="domain" description="PKD/Chitinase" evidence="2">
    <location>
        <begin position="271"/>
        <end position="360"/>
    </location>
</feature>
<dbReference type="Proteomes" id="UP000812270">
    <property type="component" value="Unassembled WGS sequence"/>
</dbReference>
<dbReference type="InterPro" id="IPR026444">
    <property type="entry name" value="Secre_tail"/>
</dbReference>
<feature type="signal peptide" evidence="1">
    <location>
        <begin position="1"/>
        <end position="19"/>
    </location>
</feature>
<proteinExistence type="predicted"/>
<dbReference type="GO" id="GO:0031410">
    <property type="term" value="C:cytoplasmic vesicle"/>
    <property type="evidence" value="ECO:0007669"/>
    <property type="project" value="TreeGrafter"/>
</dbReference>
<feature type="chain" id="PRO_5039217659" evidence="1">
    <location>
        <begin position="20"/>
        <end position="639"/>
    </location>
</feature>
<dbReference type="InterPro" id="IPR022409">
    <property type="entry name" value="PKD/Chitinase_dom"/>
</dbReference>
<keyword evidence="1" id="KW-0732">Signal</keyword>
<accession>A0A9E2W290</accession>
<evidence type="ECO:0000313" key="4">
    <source>
        <dbReference type="Proteomes" id="UP000812270"/>
    </source>
</evidence>
<dbReference type="Pfam" id="PF22352">
    <property type="entry name" value="K319L-like_PKD"/>
    <property type="match status" value="2"/>
</dbReference>
<dbReference type="InterPro" id="IPR029865">
    <property type="entry name" value="KIAA0319-like"/>
</dbReference>
<evidence type="ECO:0000256" key="1">
    <source>
        <dbReference type="SAM" id="SignalP"/>
    </source>
</evidence>
<sequence>MKTILLSVGLLLVTLGISAQQVAKSLTYNGLFVGYYEYKPTSYGWSSTKKYPLMIFLHGVGERGNGTTDLYKVAFNGPPKNIAAGSQMAFTVNGVKDTFLVLSPQLSLTYTGWINNYVDAMYNYATANLQVDPNRVYLTGLSAGGGGVWDYVTSDPANAPKFAAVVVSCGVAPANTNGICYMNQANLPVWAFHAMDDPTVPVGYTQALIDKMNNGCTPSPDPYPLAKYFPSGGHGIWGWVYDETHALQNPNVYEWMLMHTRGVAPVDQVPVSKAGNDTIIVLPSNKASLNGGASYDNDGTIAEYKWTKISGPDNFTITTPAASATTVTGMVTGTYTFVLRTLDYYGKAGFDTMTVTIKPGIGANIPPVANAGNNFSTTNNYAYLSGGGSYDPDGSIIAYTWKQLTGPAITLVNAQSSFPTVQSVVGGVYKFQLTVYDNMGASASNFVTMTNPTGLLPVEFLYIKATKVNGKNTVQWATDKETNTDHFDVQRSEDGTTFTTIGNVTAAGNSTSSKEYSFTDNQYTKTKYLYRLQEVDKDGSIKFSKIVSVADDNNKGGATIYPNPVKESLNIAVNNTEKGNGVINVYGIDGKLIQRQVFYKSQTDYYTSINAQSLKAGIYLVEVSVGDKYKTVERMVKTN</sequence>
<feature type="domain" description="PKD/Chitinase" evidence="2">
    <location>
        <begin position="362"/>
        <end position="452"/>
    </location>
</feature>
<dbReference type="GO" id="GO:0016020">
    <property type="term" value="C:membrane"/>
    <property type="evidence" value="ECO:0007669"/>
    <property type="project" value="TreeGrafter"/>
</dbReference>
<protein>
    <submittedName>
        <fullName evidence="3">T9SS type A sorting domain-containing protein</fullName>
    </submittedName>
</protein>
<dbReference type="RefSeq" id="WP_217790680.1">
    <property type="nucleotide sequence ID" value="NZ_JAHSPG010000003.1"/>
</dbReference>
<dbReference type="EMBL" id="JAHSPG010000003">
    <property type="protein sequence ID" value="MBV4357060.1"/>
    <property type="molecule type" value="Genomic_DNA"/>
</dbReference>
<dbReference type="Pfam" id="PF18962">
    <property type="entry name" value="Por_Secre_tail"/>
    <property type="match status" value="1"/>
</dbReference>
<evidence type="ECO:0000313" key="3">
    <source>
        <dbReference type="EMBL" id="MBV4357060.1"/>
    </source>
</evidence>
<dbReference type="NCBIfam" id="TIGR04183">
    <property type="entry name" value="Por_Secre_tail"/>
    <property type="match status" value="1"/>
</dbReference>
<dbReference type="PANTHER" id="PTHR46182">
    <property type="entry name" value="FI19480P1"/>
    <property type="match status" value="1"/>
</dbReference>
<dbReference type="SMART" id="SM00089">
    <property type="entry name" value="PKD"/>
    <property type="match status" value="2"/>
</dbReference>